<dbReference type="Pfam" id="PF04048">
    <property type="entry name" value="Sec8_N"/>
    <property type="match status" value="1"/>
</dbReference>
<sequence length="2736" mass="311747">MSRPIERLKNIQSTLTSTTSQISIGDAHIIVSPPNYPELVPNVENVEQFLKSQTVLSHLRWMIQKGNLKQDMFLIGAPGPLKLLIALIYAQLTQREIEYIPITRDTTDGDLKQRREIRNGNAVYFDQGCVRAAIEGRILILDGVEKAERNVLPILNNLLENREMALEDGRFLVHPKRYDEIVKNNDGDYEKFNLVKVSEQFLVIALGLPVPKYEGFPLDPPFRSRFQARNINHFDYDSHISSIQSRFISVKQEHVKNIIGLANVVQNVEPDQGAIIIDFPKTLDGIFNVLNLVDIDPKYIIQMCYPPLFISSADHQMKNTVQKMFERFNLFLDPSSVEFPIQYNRVAWKSDQVKVFKFTLNGKKSNLELQSGWGKVHHDNLVCDILLAHSSHDICVVGEKGTGKSTLVKTFCQLLGYGTEVISLYKDMTARDILQRRNTNSNGDTVWENSQLVTAAIQGKVAILDGIDVLPHGTISSLQRLISEREIPLPNGKYLINTKRFKLLMERNNWTAKDMDSKGFYPIHPSFRIIGIAKPGNLSKKSNWLNPETMAMFLFVTVRPLGTDEEQRILNSLFPNLPPATILKIINFANTIRQSESEAIKQLSDNFSIRQMIRICRRLSNYPQDTIYGVILKTMLFKFLPTLVKQALVELLKQHEIKEHAVDDSNLKHEIIYDDSGKAVKLKIGSVEGTISQTSNPVLIPNILFYDNPRQTRIIQEMLKDFNLGEHLLLVGNQGVGKNKIVDRFLQLMRFSREYIQLHRDTTVYNLTSSPSIINGKLVYEDSPLVRAVKEGYVLVVDEADKAPTHVTSILKSLIEDGEMVLNDGRKIVSPDSVNAMMDSNTIVIHKDFRVIALANRPGFPFLGNDFFNEVGDVFALHCVDNPPPDSELKLLQNYGPNIPKETLSKLIKAFTELRKLVDDGLINYPYSTRELVNVVRHLELYPGEGVSRALKNVFDFDLNDDVKDLIFETMGKNGLPTISESQFSINLGEDFALGQPMLLGKWHYSAESPTGITATTRELIMRVNSERSMTFSEHLLSFKGISSGFLMDIHLASDNHLYLVSSDPVMLTLINPNFNQRRQIPLYEYIPSRRNLRLTVCEIGLQKFVIHDSHEHSLLILNFADQTISKTVVLGLDPMTESIFCKGCFLEQYAGNDPFTVVIYHQNYQILVLVRFTDFVQFSYELPFRIQHIDVCGENLVVRSTESNLFELNFTKDFRIITHGLQQTYKGKIQPGKILIDSSKSYWFNLAPPDLYTAFSKSTPYDYKEIFGLQRESMSAVYCDSITVENLEYFVSVSTSKKNDSLTGFIEVLSLKQGKGRRIYVSRPDEKGRLLDLNNGTILYTNQYGYMGVFQLDRKAITEDLKKWASLTGALETGKLKLVIDGEHPDKIAFVESDVVQEGIGIGKGKGKGSGEGEGEGVGGQGGMGNGSSGGPRKIGELPKEVSDAQKELHRLNLANHLKKINMGAKDMDIFLKYKENVKKEIQELRAILETIEVKNKERVWLKNKTGGDIDDAKLVDSIAGDRAIYKIRGTDDDNSFQHKPKQIIVVFDLSASMMRFNGHDGRMDRSLECALMIMEAFKGFEHKFNYKFYGHSGDGPDLELIPNKIYPKNEKDIFEILSRMKTHANYCMSGDNTLSAISTGIKNVVKEEGDDYFVLVLSDANLHQYNISPAAISSELHANSAVNAFIIFIGNLSQQAERLSSGASTDNQGHIFVFTVEIKSLLDINSASLPNPGAADYAEQLVLRKFFERERDMFAGRQRPVIKKDAKTPNLNTFFPQTESNSNSTSSKILTPEMDEPNSMPSMVTEVMSVVRHSWDFMTSAEFNPIPYSLSLLDGSSLGSDFEGFLKVYDGVENAMDLVVNDYHLAFNNAIQKFSSVVDTIADSKRRVQEIKSSLDQAKELLECKRFDLLHLWVKSMQYKEMSRILETISDVQSSQIKLESLIQEKMYIDAVKVLRSMERTIYSPDLNDIGALEDIRDKLKQSKLVTRNVVHSDSRPNIENLNFDFETRKSTETLQFKKGIFQEDYEDGIEEDVDCYGQMKSILECLFQLGKFEKVLEHLKEYLLIDLFHVVDRVISEIDSLQPQNSERELNSEYLHIDALPDHVLFNLFLTTLYQNFEAVLDGHIFTLECAKVFSEKSGTEYDFYTKREISVAIQNELRALLYDYLSGSNHNETAFSPVLAISEMLKDTKKKNERQAKQLFHVTTKTNESLQKLYNDALPINFSKVQVKKDNIAEKFANVLDSGHRLIVPSCPANILIAYKPTMEFIRNMEFTIGSRLGNFNLFLDDFIFNVYLVRVQEQILVYYHSHINGIDAFQADNRNDTPYPLLKSALNMGLAMHGICQTLKNMPVRAKEVVNFLESLLLKYSEKCNNYFKSILSHDMTTDQISNDQEQEISVISVQWSLLDELVDVLSDITYFGNKTINVDQNRSLSQKETQLELKLKGERSFHRSELLLEPRKIQAFANLLYGLEWMIDQLKYLRSPSSKKDMTEIFAIEKKELIRAFSNISDDSLVEVIAEEEYAFELPLSGKMELQFDKITDEYQAFINHLLFSIRIEVRCHVIYYLDLAMREGNYCLEEEYFEPDPYIGLLNTDLTTIEEMIVEALPMRKSRFVFDGLTQLITSVLCSNLRHLRMINLNGVSRLLSNVHSLQQNLISFTALYEKDLSKVRNYFQLLALSGEELLLFVETNVGMFTYEEYLVIVELIYCETNGRDPKELGEVKAKLKEYFVSHRN</sequence>
<comment type="caution">
    <text evidence="10">The sequence shown here is derived from an EMBL/GenBank/DDBJ whole genome shotgun (WGS) entry which is preliminary data.</text>
</comment>
<dbReference type="InterPro" id="IPR048630">
    <property type="entry name" value="Sec8_M"/>
</dbReference>
<dbReference type="Proteomes" id="UP001210925">
    <property type="component" value="Unassembled WGS sequence"/>
</dbReference>
<dbReference type="InterPro" id="IPR002035">
    <property type="entry name" value="VWF_A"/>
</dbReference>
<name>A0AAD5UHX8_9FUNG</name>
<dbReference type="Pfam" id="PF07728">
    <property type="entry name" value="AAA_5"/>
    <property type="match status" value="3"/>
</dbReference>
<proteinExistence type="predicted"/>
<keyword evidence="2" id="KW-0547">Nucleotide-binding</keyword>
<evidence type="ECO:0000313" key="11">
    <source>
        <dbReference type="Proteomes" id="UP001210925"/>
    </source>
</evidence>
<dbReference type="Gene3D" id="3.40.50.410">
    <property type="entry name" value="von Willebrand factor, type A domain"/>
    <property type="match status" value="1"/>
</dbReference>
<protein>
    <recommendedName>
        <fullName evidence="7">von Willebrand factor A domain-containing protein 8</fullName>
    </recommendedName>
</protein>
<dbReference type="PANTHER" id="PTHR21610:SF9">
    <property type="entry name" value="VON WILLEBRAND FACTOR A DOMAIN-CONTAINING PROTEIN 8"/>
    <property type="match status" value="1"/>
</dbReference>
<dbReference type="FunFam" id="3.40.50.300:FF:000663">
    <property type="entry name" value="von Willebrand factor A domain containing 8"/>
    <property type="match status" value="1"/>
</dbReference>
<dbReference type="GO" id="GO:0005524">
    <property type="term" value="F:ATP binding"/>
    <property type="evidence" value="ECO:0007669"/>
    <property type="project" value="UniProtKB-KW"/>
</dbReference>
<accession>A0AAD5UHX8</accession>
<dbReference type="InterPro" id="IPR027417">
    <property type="entry name" value="P-loop_NTPase"/>
</dbReference>
<keyword evidence="4" id="KW-0809">Transit peptide</keyword>
<dbReference type="GO" id="GO:0016887">
    <property type="term" value="F:ATP hydrolysis activity"/>
    <property type="evidence" value="ECO:0007669"/>
    <property type="project" value="InterPro"/>
</dbReference>
<evidence type="ECO:0000259" key="9">
    <source>
        <dbReference type="PROSITE" id="PS50234"/>
    </source>
</evidence>
<dbReference type="EMBL" id="JADGKB010000052">
    <property type="protein sequence ID" value="KAJ3256322.1"/>
    <property type="molecule type" value="Genomic_DNA"/>
</dbReference>
<dbReference type="InterPro" id="IPR011704">
    <property type="entry name" value="ATPase_dyneun-rel_AAA"/>
</dbReference>
<feature type="compositionally biased region" description="Gly residues" evidence="8">
    <location>
        <begin position="1403"/>
        <end position="1431"/>
    </location>
</feature>
<dbReference type="FunFam" id="3.40.50.300:FF:000587">
    <property type="entry name" value="von Willebrand factor A domain containing 8"/>
    <property type="match status" value="1"/>
</dbReference>
<dbReference type="InterPro" id="IPR039891">
    <property type="entry name" value="VWA8"/>
</dbReference>
<evidence type="ECO:0000256" key="7">
    <source>
        <dbReference type="ARBA" id="ARBA00070377"/>
    </source>
</evidence>
<dbReference type="InterPro" id="IPR036465">
    <property type="entry name" value="vWFA_dom_sf"/>
</dbReference>
<evidence type="ECO:0000256" key="6">
    <source>
        <dbReference type="ARBA" id="ARBA00055988"/>
    </source>
</evidence>
<dbReference type="GO" id="GO:0000145">
    <property type="term" value="C:exocyst"/>
    <property type="evidence" value="ECO:0007669"/>
    <property type="project" value="InterPro"/>
</dbReference>
<evidence type="ECO:0000256" key="1">
    <source>
        <dbReference type="ARBA" id="ARBA00004173"/>
    </source>
</evidence>
<feature type="domain" description="VWFA" evidence="9">
    <location>
        <begin position="1544"/>
        <end position="1743"/>
    </location>
</feature>
<gene>
    <name evidence="10" type="primary">VWA8</name>
    <name evidence="10" type="ORF">HK103_005577</name>
</gene>
<dbReference type="Pfam" id="PF20652">
    <property type="entry name" value="Sec8_C"/>
    <property type="match status" value="1"/>
</dbReference>
<feature type="region of interest" description="Disordered" evidence="8">
    <location>
        <begin position="1403"/>
        <end position="1437"/>
    </location>
</feature>
<dbReference type="SMART" id="SM00382">
    <property type="entry name" value="AAA"/>
    <property type="match status" value="2"/>
</dbReference>
<dbReference type="PANTHER" id="PTHR21610">
    <property type="entry name" value="VON WILLEBRAND FACTOR A DOMAIN-CONTAINING PROTEIN 8"/>
    <property type="match status" value="1"/>
</dbReference>
<dbReference type="InterPro" id="IPR007191">
    <property type="entry name" value="Sec8_exocyst_N"/>
</dbReference>
<dbReference type="PROSITE" id="PS50234">
    <property type="entry name" value="VWFA"/>
    <property type="match status" value="1"/>
</dbReference>
<keyword evidence="3" id="KW-0067">ATP-binding</keyword>
<dbReference type="SMART" id="SM00327">
    <property type="entry name" value="VWA"/>
    <property type="match status" value="1"/>
</dbReference>
<dbReference type="GO" id="GO:0006904">
    <property type="term" value="P:vesicle docking involved in exocytosis"/>
    <property type="evidence" value="ECO:0007669"/>
    <property type="project" value="InterPro"/>
</dbReference>
<dbReference type="InterPro" id="IPR003593">
    <property type="entry name" value="AAA+_ATPase"/>
</dbReference>
<dbReference type="Gene3D" id="3.40.50.300">
    <property type="entry name" value="P-loop containing nucleotide triphosphate hydrolases"/>
    <property type="match status" value="3"/>
</dbReference>
<evidence type="ECO:0000256" key="8">
    <source>
        <dbReference type="SAM" id="MobiDB-lite"/>
    </source>
</evidence>
<reference evidence="10" key="1">
    <citation type="submission" date="2020-05" db="EMBL/GenBank/DDBJ databases">
        <title>Phylogenomic resolution of chytrid fungi.</title>
        <authorList>
            <person name="Stajich J.E."/>
            <person name="Amses K."/>
            <person name="Simmons R."/>
            <person name="Seto K."/>
            <person name="Myers J."/>
            <person name="Bonds A."/>
            <person name="Quandt C.A."/>
            <person name="Barry K."/>
            <person name="Liu P."/>
            <person name="Grigoriev I."/>
            <person name="Longcore J.E."/>
            <person name="James T.Y."/>
        </authorList>
    </citation>
    <scope>NUCLEOTIDE SEQUENCE</scope>
    <source>
        <strain evidence="10">PLAUS21</strain>
    </source>
</reference>
<evidence type="ECO:0000313" key="10">
    <source>
        <dbReference type="EMBL" id="KAJ3256322.1"/>
    </source>
</evidence>
<evidence type="ECO:0000256" key="5">
    <source>
        <dbReference type="ARBA" id="ARBA00023128"/>
    </source>
</evidence>
<organism evidence="10 11">
    <name type="scientific">Boothiomyces macroporosus</name>
    <dbReference type="NCBI Taxonomy" id="261099"/>
    <lineage>
        <taxon>Eukaryota</taxon>
        <taxon>Fungi</taxon>
        <taxon>Fungi incertae sedis</taxon>
        <taxon>Chytridiomycota</taxon>
        <taxon>Chytridiomycota incertae sedis</taxon>
        <taxon>Chytridiomycetes</taxon>
        <taxon>Rhizophydiales</taxon>
        <taxon>Terramycetaceae</taxon>
        <taxon>Boothiomyces</taxon>
    </lineage>
</organism>
<dbReference type="SUPFAM" id="SSF53300">
    <property type="entry name" value="vWA-like"/>
    <property type="match status" value="1"/>
</dbReference>
<dbReference type="SUPFAM" id="SSF52540">
    <property type="entry name" value="P-loop containing nucleoside triphosphate hydrolases"/>
    <property type="match status" value="3"/>
</dbReference>
<comment type="subcellular location">
    <subcellularLocation>
        <location evidence="1">Mitochondrion</location>
    </subcellularLocation>
</comment>
<evidence type="ECO:0000256" key="4">
    <source>
        <dbReference type="ARBA" id="ARBA00022946"/>
    </source>
</evidence>
<evidence type="ECO:0000256" key="3">
    <source>
        <dbReference type="ARBA" id="ARBA00022840"/>
    </source>
</evidence>
<evidence type="ECO:0000256" key="2">
    <source>
        <dbReference type="ARBA" id="ARBA00022741"/>
    </source>
</evidence>
<comment type="function">
    <text evidence="6">Exhibits ATPase activity in vitro.</text>
</comment>
<keyword evidence="11" id="KW-1185">Reference proteome</keyword>
<keyword evidence="5" id="KW-0496">Mitochondrion</keyword>
<dbReference type="GO" id="GO:0005739">
    <property type="term" value="C:mitochondrion"/>
    <property type="evidence" value="ECO:0007669"/>
    <property type="project" value="UniProtKB-SubCell"/>
</dbReference>